<evidence type="ECO:0000313" key="2">
    <source>
        <dbReference type="EMBL" id="OUQ35950.1"/>
    </source>
</evidence>
<feature type="transmembrane region" description="Helical" evidence="1">
    <location>
        <begin position="163"/>
        <end position="182"/>
    </location>
</feature>
<gene>
    <name evidence="2" type="ORF">B5E75_02645</name>
</gene>
<feature type="transmembrane region" description="Helical" evidence="1">
    <location>
        <begin position="37"/>
        <end position="56"/>
    </location>
</feature>
<dbReference type="RefSeq" id="WP_087357249.1">
    <property type="nucleotide sequence ID" value="NZ_NFLJ01000005.1"/>
</dbReference>
<evidence type="ECO:0000256" key="1">
    <source>
        <dbReference type="SAM" id="Phobius"/>
    </source>
</evidence>
<feature type="transmembrane region" description="Helical" evidence="1">
    <location>
        <begin position="68"/>
        <end position="88"/>
    </location>
</feature>
<dbReference type="AlphaFoldDB" id="A0A1Y4T2U2"/>
<organism evidence="2 3">
    <name type="scientific">Massilimicrobiota timonensis</name>
    <dbReference type="NCBI Taxonomy" id="1776392"/>
    <lineage>
        <taxon>Bacteria</taxon>
        <taxon>Bacillati</taxon>
        <taxon>Bacillota</taxon>
        <taxon>Erysipelotrichia</taxon>
        <taxon>Erysipelotrichales</taxon>
        <taxon>Erysipelotrichaceae</taxon>
        <taxon>Massilimicrobiota</taxon>
    </lineage>
</organism>
<keyword evidence="3" id="KW-1185">Reference proteome</keyword>
<feature type="transmembrane region" description="Helical" evidence="1">
    <location>
        <begin position="100"/>
        <end position="119"/>
    </location>
</feature>
<accession>A0A1Y4T2U2</accession>
<feature type="transmembrane region" description="Helical" evidence="1">
    <location>
        <begin position="125"/>
        <end position="143"/>
    </location>
</feature>
<reference evidence="2 3" key="1">
    <citation type="journal article" date="2018" name="BMC Genomics">
        <title>Whole genome sequencing and function prediction of 133 gut anaerobes isolated from chicken caecum in pure cultures.</title>
        <authorList>
            <person name="Medvecky M."/>
            <person name="Cejkova D."/>
            <person name="Polansky O."/>
            <person name="Karasova D."/>
            <person name="Kubasova T."/>
            <person name="Cizek A."/>
            <person name="Rychlik I."/>
        </authorList>
    </citation>
    <scope>NUCLEOTIDE SEQUENCE [LARGE SCALE GENOMIC DNA]</scope>
    <source>
        <strain evidence="2 3">An13</strain>
    </source>
</reference>
<sequence length="392" mass="46582">MLKRIFFSKKILITIFFIAFFYSIFTKIFNFTNSIDNLKYILFLLNLLLDCIYIYYNKIQLKLKREYLYILLLSILLFFVSLIIAIMNHSFISFRTIIEIIYILLPASCAFCIINIFTLNEIISYIKLLLFFSLIAYFIELAISNISVNDVLKISFLNSYSPFESYIFADVSVFCFCFFSYFKESDQKNNFIVTTNQCYYISFLFVIMTFKRILVLFAICLFIFNLLKIKDLVIPKKIIYILLAILFVSTVFYTWLLEGHNSKILMDLFSINLEKFTVGRQWYFSIVEANSHFLNGYGSSTNILSNVLGEGKYLEMDLVKIYIETGPIVLAFFIYAYWRQIYNNLFSLIVFFFLFINMLFSHSLTTFYAWILFFLLFYTIKINFQMKKGETK</sequence>
<proteinExistence type="predicted"/>
<name>A0A1Y4T2U2_9FIRM</name>
<feature type="transmembrane region" description="Helical" evidence="1">
    <location>
        <begin position="345"/>
        <end position="361"/>
    </location>
</feature>
<evidence type="ECO:0008006" key="4">
    <source>
        <dbReference type="Google" id="ProtNLM"/>
    </source>
</evidence>
<evidence type="ECO:0000313" key="3">
    <source>
        <dbReference type="Proteomes" id="UP000195305"/>
    </source>
</evidence>
<feature type="transmembrane region" description="Helical" evidence="1">
    <location>
        <begin position="202"/>
        <end position="226"/>
    </location>
</feature>
<keyword evidence="1" id="KW-0472">Membrane</keyword>
<keyword evidence="1" id="KW-0812">Transmembrane</keyword>
<feature type="transmembrane region" description="Helical" evidence="1">
    <location>
        <begin position="6"/>
        <end position="25"/>
    </location>
</feature>
<dbReference type="Proteomes" id="UP000195305">
    <property type="component" value="Unassembled WGS sequence"/>
</dbReference>
<comment type="caution">
    <text evidence="2">The sequence shown here is derived from an EMBL/GenBank/DDBJ whole genome shotgun (WGS) entry which is preliminary data.</text>
</comment>
<protein>
    <recommendedName>
        <fullName evidence="4">O-antigen polymerase</fullName>
    </recommendedName>
</protein>
<keyword evidence="1" id="KW-1133">Transmembrane helix</keyword>
<dbReference type="EMBL" id="NFLJ01000005">
    <property type="protein sequence ID" value="OUQ35950.1"/>
    <property type="molecule type" value="Genomic_DNA"/>
</dbReference>
<feature type="transmembrane region" description="Helical" evidence="1">
    <location>
        <begin position="367"/>
        <end position="384"/>
    </location>
</feature>
<feature type="transmembrane region" description="Helical" evidence="1">
    <location>
        <begin position="238"/>
        <end position="256"/>
    </location>
</feature>
<dbReference type="OrthoDB" id="9994964at2"/>